<dbReference type="InterPro" id="IPR023696">
    <property type="entry name" value="Ureohydrolase_dom_sf"/>
</dbReference>
<dbReference type="InterPro" id="IPR006035">
    <property type="entry name" value="Ureohydrolase"/>
</dbReference>
<keyword evidence="4" id="KW-0464">Manganese</keyword>
<sequence length="339" mass="38356">MKNFILFTETHLKSILKPRLYETKFGEHIHLLSNITNINAQISKSDVKYVLIGINESIGINANLGYSKAYNAFNACIKVLLNTQSNHFIDPKTVLLLGSFEYPDFQKELKKLDLSTKKDLKKARQMVSMIDTDISKLVHDIVKAGKIPIVVGGGHNNAYGCIKGSSLALKNPINAVNFDAHTDFRPLEGRHSGNGFSYAMDEGFLKNYFIFGLHENYTSKAIFDSIEAQPTIAFNTFEDLRVRRRLKFKKELKRAKQFICNTPFGLEIDCDAIENINSSAKTPSGFSVEKTRQFISYFAKQKQVSYFHLCEASCSKKDETQVGKLLSFFITDFIKAQND</sequence>
<dbReference type="GO" id="GO:0008783">
    <property type="term" value="F:agmatinase activity"/>
    <property type="evidence" value="ECO:0007669"/>
    <property type="project" value="TreeGrafter"/>
</dbReference>
<dbReference type="AlphaFoldDB" id="A0A2T1N865"/>
<keyword evidence="7" id="KW-1185">Reference proteome</keyword>
<keyword evidence="3" id="KW-0369">Histidine metabolism</keyword>
<evidence type="ECO:0000256" key="2">
    <source>
        <dbReference type="ARBA" id="ARBA00022801"/>
    </source>
</evidence>
<dbReference type="PROSITE" id="PS51409">
    <property type="entry name" value="ARGINASE_2"/>
    <property type="match status" value="1"/>
</dbReference>
<keyword evidence="2" id="KW-0378">Hydrolase</keyword>
<dbReference type="GO" id="GO:0046872">
    <property type="term" value="F:metal ion binding"/>
    <property type="evidence" value="ECO:0007669"/>
    <property type="project" value="UniProtKB-KW"/>
</dbReference>
<dbReference type="OrthoDB" id="9788689at2"/>
<evidence type="ECO:0000256" key="1">
    <source>
        <dbReference type="ARBA" id="ARBA00022723"/>
    </source>
</evidence>
<dbReference type="EMBL" id="PXOQ01000009">
    <property type="protein sequence ID" value="PSG88070.1"/>
    <property type="molecule type" value="Genomic_DNA"/>
</dbReference>
<protein>
    <submittedName>
        <fullName evidence="6">Arginase</fullName>
    </submittedName>
</protein>
<evidence type="ECO:0000256" key="4">
    <source>
        <dbReference type="ARBA" id="ARBA00023211"/>
    </source>
</evidence>
<evidence type="ECO:0000256" key="5">
    <source>
        <dbReference type="PROSITE-ProRule" id="PRU00742"/>
    </source>
</evidence>
<accession>A0A2T1N865</accession>
<dbReference type="CDD" id="cd09988">
    <property type="entry name" value="Formimidoylglutamase"/>
    <property type="match status" value="1"/>
</dbReference>
<dbReference type="RefSeq" id="WP_106463208.1">
    <property type="nucleotide sequence ID" value="NZ_PXOQ01000009.1"/>
</dbReference>
<dbReference type="GO" id="GO:0006547">
    <property type="term" value="P:L-histidine metabolic process"/>
    <property type="evidence" value="ECO:0007669"/>
    <property type="project" value="UniProtKB-KW"/>
</dbReference>
<evidence type="ECO:0000313" key="7">
    <source>
        <dbReference type="Proteomes" id="UP000238426"/>
    </source>
</evidence>
<comment type="similarity">
    <text evidence="5">Belongs to the arginase family.</text>
</comment>
<evidence type="ECO:0000256" key="3">
    <source>
        <dbReference type="ARBA" id="ARBA00022808"/>
    </source>
</evidence>
<dbReference type="SUPFAM" id="SSF52768">
    <property type="entry name" value="Arginase/deacetylase"/>
    <property type="match status" value="1"/>
</dbReference>
<evidence type="ECO:0000313" key="6">
    <source>
        <dbReference type="EMBL" id="PSG88070.1"/>
    </source>
</evidence>
<comment type="caution">
    <text evidence="6">The sequence shown here is derived from an EMBL/GenBank/DDBJ whole genome shotgun (WGS) entry which is preliminary data.</text>
</comment>
<dbReference type="GO" id="GO:0033389">
    <property type="term" value="P:putrescine biosynthetic process from arginine, via agmatine"/>
    <property type="evidence" value="ECO:0007669"/>
    <property type="project" value="TreeGrafter"/>
</dbReference>
<keyword evidence="1" id="KW-0479">Metal-binding</keyword>
<proteinExistence type="inferred from homology"/>
<reference evidence="6 7" key="1">
    <citation type="submission" date="2018-03" db="EMBL/GenBank/DDBJ databases">
        <title>Mesoflavibacter sp. HG37 and Mesoflavibacter sp. HG96 sp.nov., two marine bacteria isolated from seawater of Western Pacific Ocean.</title>
        <authorList>
            <person name="Cheng H."/>
            <person name="Wu Y.-H."/>
            <person name="Guo L.-L."/>
            <person name="Xu X.-W."/>
        </authorList>
    </citation>
    <scope>NUCLEOTIDE SEQUENCE [LARGE SCALE GENOMIC DNA]</scope>
    <source>
        <strain evidence="6 7">KCTC 32269</strain>
    </source>
</reference>
<dbReference type="Gene3D" id="3.40.800.10">
    <property type="entry name" value="Ureohydrolase domain"/>
    <property type="match status" value="1"/>
</dbReference>
<dbReference type="PANTHER" id="PTHR11358:SF35">
    <property type="entry name" value="FORMIMIDOYLGLUTAMASE"/>
    <property type="match status" value="1"/>
</dbReference>
<dbReference type="Proteomes" id="UP000238426">
    <property type="component" value="Unassembled WGS sequence"/>
</dbReference>
<organism evidence="6 7">
    <name type="scientific">Aurantibacter aestuarii</name>
    <dbReference type="NCBI Taxonomy" id="1266046"/>
    <lineage>
        <taxon>Bacteria</taxon>
        <taxon>Pseudomonadati</taxon>
        <taxon>Bacteroidota</taxon>
        <taxon>Flavobacteriia</taxon>
        <taxon>Flavobacteriales</taxon>
        <taxon>Flavobacteriaceae</taxon>
        <taxon>Aurantibacter</taxon>
    </lineage>
</organism>
<gene>
    <name evidence="6" type="ORF">C7H52_07130</name>
</gene>
<dbReference type="PANTHER" id="PTHR11358">
    <property type="entry name" value="ARGINASE/AGMATINASE"/>
    <property type="match status" value="1"/>
</dbReference>
<name>A0A2T1N865_9FLAO</name>
<dbReference type="Pfam" id="PF00491">
    <property type="entry name" value="Arginase"/>
    <property type="match status" value="1"/>
</dbReference>